<feature type="chain" id="PRO_5041898913" description="Endoglucanase EG-II" evidence="15">
    <location>
        <begin position="16"/>
        <end position="491"/>
    </location>
</feature>
<dbReference type="Pfam" id="PF00150">
    <property type="entry name" value="Cellulase"/>
    <property type="match status" value="1"/>
</dbReference>
<dbReference type="GO" id="GO:0008810">
    <property type="term" value="F:cellulase activity"/>
    <property type="evidence" value="ECO:0007669"/>
    <property type="project" value="UniProtKB-EC"/>
</dbReference>
<evidence type="ECO:0000256" key="5">
    <source>
        <dbReference type="ARBA" id="ARBA00022801"/>
    </source>
</evidence>
<dbReference type="SUPFAM" id="SSF51445">
    <property type="entry name" value="(Trans)glycosidases"/>
    <property type="match status" value="1"/>
</dbReference>
<dbReference type="EC" id="3.2.1.4" evidence="3"/>
<feature type="signal peptide" evidence="15">
    <location>
        <begin position="1"/>
        <end position="15"/>
    </location>
</feature>
<keyword evidence="7" id="KW-0119">Carbohydrate metabolism</keyword>
<evidence type="ECO:0000313" key="17">
    <source>
        <dbReference type="EMBL" id="KAK3367642.1"/>
    </source>
</evidence>
<dbReference type="InterPro" id="IPR018087">
    <property type="entry name" value="Glyco_hydro_5_CS"/>
</dbReference>
<keyword evidence="5 13" id="KW-0378">Hydrolase</keyword>
<comment type="catalytic activity">
    <reaction evidence="1">
        <text>Endohydrolysis of (1-&gt;4)-beta-D-glucosidic linkages in cellulose, lichenin and cereal beta-D-glucans.</text>
        <dbReference type="EC" id="3.2.1.4"/>
    </reaction>
</comment>
<evidence type="ECO:0000256" key="8">
    <source>
        <dbReference type="ARBA" id="ARBA00023283"/>
    </source>
</evidence>
<evidence type="ECO:0000313" key="18">
    <source>
        <dbReference type="Proteomes" id="UP001285441"/>
    </source>
</evidence>
<evidence type="ECO:0000256" key="7">
    <source>
        <dbReference type="ARBA" id="ARBA00023277"/>
    </source>
</evidence>
<evidence type="ECO:0000256" key="14">
    <source>
        <dbReference type="SAM" id="MobiDB-lite"/>
    </source>
</evidence>
<dbReference type="Gene3D" id="3.20.20.80">
    <property type="entry name" value="Glycosidases"/>
    <property type="match status" value="1"/>
</dbReference>
<evidence type="ECO:0000256" key="13">
    <source>
        <dbReference type="RuleBase" id="RU361153"/>
    </source>
</evidence>
<keyword evidence="8" id="KW-0873">Pyrrolidone carboxylic acid</keyword>
<feature type="domain" description="Glycoside hydrolase family 5" evidence="16">
    <location>
        <begin position="56"/>
        <end position="308"/>
    </location>
</feature>
<dbReference type="Proteomes" id="UP001285441">
    <property type="component" value="Unassembled WGS sequence"/>
</dbReference>
<evidence type="ECO:0000256" key="15">
    <source>
        <dbReference type="SAM" id="SignalP"/>
    </source>
</evidence>
<feature type="compositionally biased region" description="Low complexity" evidence="14">
    <location>
        <begin position="436"/>
        <end position="460"/>
    </location>
</feature>
<dbReference type="GO" id="GO:0030245">
    <property type="term" value="P:cellulose catabolic process"/>
    <property type="evidence" value="ECO:0007669"/>
    <property type="project" value="UniProtKB-KW"/>
</dbReference>
<dbReference type="InterPro" id="IPR001547">
    <property type="entry name" value="Glyco_hydro_5"/>
</dbReference>
<feature type="region of interest" description="Disordered" evidence="14">
    <location>
        <begin position="428"/>
        <end position="469"/>
    </location>
</feature>
<dbReference type="PROSITE" id="PS00659">
    <property type="entry name" value="GLYCOSYL_HYDROL_F5"/>
    <property type="match status" value="1"/>
</dbReference>
<dbReference type="AlphaFoldDB" id="A0AAE0K111"/>
<name>A0AAE0K111_9PEZI</name>
<organism evidence="17 18">
    <name type="scientific">Podospora didyma</name>
    <dbReference type="NCBI Taxonomy" id="330526"/>
    <lineage>
        <taxon>Eukaryota</taxon>
        <taxon>Fungi</taxon>
        <taxon>Dikarya</taxon>
        <taxon>Ascomycota</taxon>
        <taxon>Pezizomycotina</taxon>
        <taxon>Sordariomycetes</taxon>
        <taxon>Sordariomycetidae</taxon>
        <taxon>Sordariales</taxon>
        <taxon>Podosporaceae</taxon>
        <taxon>Podospora</taxon>
    </lineage>
</organism>
<evidence type="ECO:0000256" key="3">
    <source>
        <dbReference type="ARBA" id="ARBA00012601"/>
    </source>
</evidence>
<protein>
    <recommendedName>
        <fullName evidence="12">Endoglucanase EG-II</fullName>
        <ecNumber evidence="3">3.2.1.4</ecNumber>
    </recommendedName>
</protein>
<comment type="function">
    <text evidence="11">Endoglucanase (EG) that cleaves the internal beta-1,4-glucosidic bonds in cellulose. The degradation of cellulose involves an interplay between different cellulolytic enzymes. Hydrolysis starts with EGs, which cut internal glycosidic linkages to reduce the polymerization degree of the substrate and creates new chain ends for exocellobiohydrolases (CBHs). The CBH release the disaccharide cellobiose from the non-reducing end of the cellulose polymer chain. Finally, beta-1,4-glucosidases hydrolyze the cellobiose and other short cello-oligosaccharides into glucose units.</text>
</comment>
<evidence type="ECO:0000256" key="1">
    <source>
        <dbReference type="ARBA" id="ARBA00000966"/>
    </source>
</evidence>
<dbReference type="InterPro" id="IPR017853">
    <property type="entry name" value="GH"/>
</dbReference>
<dbReference type="PANTHER" id="PTHR34142">
    <property type="entry name" value="ENDO-BETA-1,4-GLUCANASE A"/>
    <property type="match status" value="1"/>
</dbReference>
<evidence type="ECO:0000256" key="2">
    <source>
        <dbReference type="ARBA" id="ARBA00005641"/>
    </source>
</evidence>
<keyword evidence="18" id="KW-1185">Reference proteome</keyword>
<gene>
    <name evidence="17" type="ORF">B0H63DRAFT_84675</name>
</gene>
<evidence type="ECO:0000256" key="6">
    <source>
        <dbReference type="ARBA" id="ARBA00023001"/>
    </source>
</evidence>
<evidence type="ECO:0000256" key="9">
    <source>
        <dbReference type="ARBA" id="ARBA00023295"/>
    </source>
</evidence>
<reference evidence="17" key="2">
    <citation type="submission" date="2023-06" db="EMBL/GenBank/DDBJ databases">
        <authorList>
            <consortium name="Lawrence Berkeley National Laboratory"/>
            <person name="Haridas S."/>
            <person name="Hensen N."/>
            <person name="Bonometti L."/>
            <person name="Westerberg I."/>
            <person name="Brannstrom I.O."/>
            <person name="Guillou S."/>
            <person name="Cros-Aarteil S."/>
            <person name="Calhoun S."/>
            <person name="Kuo A."/>
            <person name="Mondo S."/>
            <person name="Pangilinan J."/>
            <person name="Riley R."/>
            <person name="LaButti K."/>
            <person name="Andreopoulos B."/>
            <person name="Lipzen A."/>
            <person name="Chen C."/>
            <person name="Yanf M."/>
            <person name="Daum C."/>
            <person name="Ng V."/>
            <person name="Clum A."/>
            <person name="Steindorff A."/>
            <person name="Ohm R."/>
            <person name="Martin F."/>
            <person name="Silar P."/>
            <person name="Natvig D."/>
            <person name="Lalanne C."/>
            <person name="Gautier V."/>
            <person name="Ament-velasquez S.L."/>
            <person name="Kruys A."/>
            <person name="Hutchinson M.I."/>
            <person name="Powell A.J."/>
            <person name="Barry K."/>
            <person name="Miller A.N."/>
            <person name="Grigoriev I.V."/>
            <person name="Debuchy R."/>
            <person name="Gladieux P."/>
            <person name="Thoren M.H."/>
            <person name="Johannesson H."/>
        </authorList>
    </citation>
    <scope>NUCLEOTIDE SEQUENCE</scope>
    <source>
        <strain evidence="17">CBS 232.78</strain>
    </source>
</reference>
<dbReference type="FunFam" id="3.20.20.80:FF:000124">
    <property type="entry name" value="Exported cellulase"/>
    <property type="match status" value="1"/>
</dbReference>
<proteinExistence type="inferred from homology"/>
<evidence type="ECO:0000256" key="4">
    <source>
        <dbReference type="ARBA" id="ARBA00022729"/>
    </source>
</evidence>
<evidence type="ECO:0000256" key="10">
    <source>
        <dbReference type="ARBA" id="ARBA00023326"/>
    </source>
</evidence>
<evidence type="ECO:0000259" key="16">
    <source>
        <dbReference type="Pfam" id="PF00150"/>
    </source>
</evidence>
<dbReference type="EMBL" id="JAULSW010000011">
    <property type="protein sequence ID" value="KAK3367642.1"/>
    <property type="molecule type" value="Genomic_DNA"/>
</dbReference>
<dbReference type="PANTHER" id="PTHR34142:SF5">
    <property type="entry name" value="CBM1 DOMAIN-CONTAINING PROTEIN"/>
    <property type="match status" value="1"/>
</dbReference>
<accession>A0AAE0K111</accession>
<reference evidence="17" key="1">
    <citation type="journal article" date="2023" name="Mol. Phylogenet. Evol.">
        <title>Genome-scale phylogeny and comparative genomics of the fungal order Sordariales.</title>
        <authorList>
            <person name="Hensen N."/>
            <person name="Bonometti L."/>
            <person name="Westerberg I."/>
            <person name="Brannstrom I.O."/>
            <person name="Guillou S."/>
            <person name="Cros-Aarteil S."/>
            <person name="Calhoun S."/>
            <person name="Haridas S."/>
            <person name="Kuo A."/>
            <person name="Mondo S."/>
            <person name="Pangilinan J."/>
            <person name="Riley R."/>
            <person name="LaButti K."/>
            <person name="Andreopoulos B."/>
            <person name="Lipzen A."/>
            <person name="Chen C."/>
            <person name="Yan M."/>
            <person name="Daum C."/>
            <person name="Ng V."/>
            <person name="Clum A."/>
            <person name="Steindorff A."/>
            <person name="Ohm R.A."/>
            <person name="Martin F."/>
            <person name="Silar P."/>
            <person name="Natvig D.O."/>
            <person name="Lalanne C."/>
            <person name="Gautier V."/>
            <person name="Ament-Velasquez S.L."/>
            <person name="Kruys A."/>
            <person name="Hutchinson M.I."/>
            <person name="Powell A.J."/>
            <person name="Barry K."/>
            <person name="Miller A.N."/>
            <person name="Grigoriev I.V."/>
            <person name="Debuchy R."/>
            <person name="Gladieux P."/>
            <person name="Hiltunen Thoren M."/>
            <person name="Johannesson H."/>
        </authorList>
    </citation>
    <scope>NUCLEOTIDE SEQUENCE</scope>
    <source>
        <strain evidence="17">CBS 232.78</strain>
    </source>
</reference>
<keyword evidence="6" id="KW-0136">Cellulose degradation</keyword>
<keyword evidence="10" id="KW-0624">Polysaccharide degradation</keyword>
<comment type="similarity">
    <text evidence="2 13">Belongs to the glycosyl hydrolase 5 (cellulase A) family.</text>
</comment>
<keyword evidence="4 15" id="KW-0732">Signal</keyword>
<keyword evidence="9 13" id="KW-0326">Glycosidase</keyword>
<evidence type="ECO:0000256" key="12">
    <source>
        <dbReference type="ARBA" id="ARBA00074271"/>
    </source>
</evidence>
<comment type="caution">
    <text evidence="17">The sequence shown here is derived from an EMBL/GenBank/DDBJ whole genome shotgun (WGS) entry which is preliminary data.</text>
</comment>
<evidence type="ECO:0000256" key="11">
    <source>
        <dbReference type="ARBA" id="ARBA00059691"/>
    </source>
</evidence>
<sequence>MKWLVFFSLSNTVWAGVQFLGVSIAGGDFGCQIDGSCPTGSTQLPLSSFGQGGGDGDGQMKHFVQDDGINMFRLPISWQSLVNNKLGGTLDANNFAKYDKLVQACLATGAHCMVEIHNFARWNGAIIGQSSGTVTDEHFVSLWSQIATKYARNDKIVFELMNEPHDLDVPMWAATCQKVIAAIRGVGATTQIILLPGTNFDSAAMLVSSGSAEALMALTNPDGTTDNLLLDIHKYLDVDNSGTHAECVTNNTAAFGEVAEFLRRIGRKGIVSETGAAPGGSSCLAKFCEQNAFINANSDAFIGLVTWAAGSFGTSYLLSATPSKQGGKFVNNGLMAQCVVGTWKDAPDSVHPIPTSLAITASLSPTTAASNIQSAASNSEKASEIAAPITSTTQTGQSALILPTPTGPTDTPTTLILAPGISSVLTSDSRAASAVPTTTAGSGRATTTPSGAPTATTSITRSASGSWSTNLQSPTGKLWAILGLFLVAAAL</sequence>